<name>A0A7S3PP74_9STRA</name>
<organism evidence="3">
    <name type="scientific">Aplanochytrium stocchinoi</name>
    <dbReference type="NCBI Taxonomy" id="215587"/>
    <lineage>
        <taxon>Eukaryota</taxon>
        <taxon>Sar</taxon>
        <taxon>Stramenopiles</taxon>
        <taxon>Bigyra</taxon>
        <taxon>Labyrinthulomycetes</taxon>
        <taxon>Thraustochytrida</taxon>
        <taxon>Thraustochytriidae</taxon>
        <taxon>Aplanochytrium</taxon>
    </lineage>
</organism>
<dbReference type="PROSITE" id="PS50263">
    <property type="entry name" value="CN_HYDROLASE"/>
    <property type="match status" value="1"/>
</dbReference>
<dbReference type="InterPro" id="IPR036526">
    <property type="entry name" value="C-N_Hydrolase_sf"/>
</dbReference>
<dbReference type="Gene3D" id="3.60.110.10">
    <property type="entry name" value="Carbon-nitrogen hydrolase"/>
    <property type="match status" value="1"/>
</dbReference>
<dbReference type="InterPro" id="IPR040154">
    <property type="entry name" value="Biotinidase/VNN"/>
</dbReference>
<dbReference type="PANTHER" id="PTHR10609">
    <property type="entry name" value="BIOTINIDASE-RELATED"/>
    <property type="match status" value="1"/>
</dbReference>
<gene>
    <name evidence="3" type="ORF">ASTO00021_LOCUS15915</name>
</gene>
<evidence type="ECO:0000256" key="1">
    <source>
        <dbReference type="ARBA" id="ARBA00008225"/>
    </source>
</evidence>
<comment type="similarity">
    <text evidence="1">Belongs to the carbon-nitrogen hydrolase superfamily. BTD/VNN family.</text>
</comment>
<dbReference type="AlphaFoldDB" id="A0A7S3PP74"/>
<proteinExistence type="inferred from homology"/>
<feature type="domain" description="CN hydrolase" evidence="2">
    <location>
        <begin position="20"/>
        <end position="282"/>
    </location>
</feature>
<evidence type="ECO:0000259" key="2">
    <source>
        <dbReference type="PROSITE" id="PS50263"/>
    </source>
</evidence>
<dbReference type="Pfam" id="PF00795">
    <property type="entry name" value="CN_hydrolase"/>
    <property type="match status" value="1"/>
</dbReference>
<sequence>MANMLQNFDNLNPLKYGIGVTKATDSSLSVEEFVALRLEQFKNICTAARKAGCALTLMPEFSFTSLSALNQGSKNKTKEYGVLLPESDSPKDKGNELFQSLKLLAKNDGNMMTSFNVSEIDENENLYNTTLVFSNTGEVLAAYRKQNVWFTSVYETPKENVCVFEKNGINYGMLTCYDILNTEPSKSLRNSDPKPDVVIYPVASFGILGKPFSVSQRLWSWKNNCVLLSSDLNASRFSSSGVYRNGSSLLKKRHRDAHSDADSSGHFGYSPDDILITVSVNL</sequence>
<dbReference type="PANTHER" id="PTHR10609:SF27">
    <property type="entry name" value="CN HYDROLASE DOMAIN-CONTAINING PROTEIN-RELATED"/>
    <property type="match status" value="1"/>
</dbReference>
<protein>
    <recommendedName>
        <fullName evidence="2">CN hydrolase domain-containing protein</fullName>
    </recommendedName>
</protein>
<dbReference type="SUPFAM" id="SSF56317">
    <property type="entry name" value="Carbon-nitrogen hydrolase"/>
    <property type="match status" value="1"/>
</dbReference>
<evidence type="ECO:0000313" key="3">
    <source>
        <dbReference type="EMBL" id="CAE0445912.1"/>
    </source>
</evidence>
<dbReference type="InterPro" id="IPR003010">
    <property type="entry name" value="C-N_Hydrolase"/>
</dbReference>
<reference evidence="3" key="1">
    <citation type="submission" date="2021-01" db="EMBL/GenBank/DDBJ databases">
        <authorList>
            <person name="Corre E."/>
            <person name="Pelletier E."/>
            <person name="Niang G."/>
            <person name="Scheremetjew M."/>
            <person name="Finn R."/>
            <person name="Kale V."/>
            <person name="Holt S."/>
            <person name="Cochrane G."/>
            <person name="Meng A."/>
            <person name="Brown T."/>
            <person name="Cohen L."/>
        </authorList>
    </citation>
    <scope>NUCLEOTIDE SEQUENCE</scope>
    <source>
        <strain evidence="3">GSBS06</strain>
    </source>
</reference>
<dbReference type="EMBL" id="HBIN01020788">
    <property type="protein sequence ID" value="CAE0445912.1"/>
    <property type="molecule type" value="Transcribed_RNA"/>
</dbReference>
<accession>A0A7S3PP74</accession>